<reference evidence="1 2" key="1">
    <citation type="submission" date="2023-03" db="EMBL/GenBank/DDBJ databases">
        <title>Complete genome sequence of Tepidibacter sp. SWIR-1, isolated from a deep-sea hydrothermal vent.</title>
        <authorList>
            <person name="Li X."/>
        </authorList>
    </citation>
    <scope>NUCLEOTIDE SEQUENCE [LARGE SCALE GENOMIC DNA]</scope>
    <source>
        <strain evidence="1 2">SWIR-1</strain>
    </source>
</reference>
<accession>A0ABY8EE68</accession>
<sequence>MEDTFLINRIYNSLNEICKENNIERVKNITFVVGNDSDLNKKNICDYFEQNKSELIGKWTNINMKIENFDNNIAIIHSLEGEDK</sequence>
<gene>
    <name evidence="1" type="ORF">P4S50_12065</name>
</gene>
<proteinExistence type="predicted"/>
<dbReference type="RefSeq" id="WP_277731041.1">
    <property type="nucleotide sequence ID" value="NZ_CP120733.1"/>
</dbReference>
<evidence type="ECO:0000313" key="2">
    <source>
        <dbReference type="Proteomes" id="UP001222800"/>
    </source>
</evidence>
<evidence type="ECO:0000313" key="1">
    <source>
        <dbReference type="EMBL" id="WFD09120.1"/>
    </source>
</evidence>
<dbReference type="EMBL" id="CP120733">
    <property type="protein sequence ID" value="WFD09120.1"/>
    <property type="molecule type" value="Genomic_DNA"/>
</dbReference>
<name>A0ABY8EE68_9FIRM</name>
<organism evidence="1 2">
    <name type="scientific">Tepidibacter hydrothermalis</name>
    <dbReference type="NCBI Taxonomy" id="3036126"/>
    <lineage>
        <taxon>Bacteria</taxon>
        <taxon>Bacillati</taxon>
        <taxon>Bacillota</taxon>
        <taxon>Clostridia</taxon>
        <taxon>Peptostreptococcales</taxon>
        <taxon>Peptostreptococcaceae</taxon>
        <taxon>Tepidibacter</taxon>
    </lineage>
</organism>
<dbReference type="Proteomes" id="UP001222800">
    <property type="component" value="Chromosome"/>
</dbReference>
<keyword evidence="2" id="KW-1185">Reference proteome</keyword>
<protein>
    <submittedName>
        <fullName evidence="1">Uncharacterized protein</fullName>
    </submittedName>
</protein>